<dbReference type="EMBL" id="JBBPBN010000022">
    <property type="protein sequence ID" value="KAK9013020.1"/>
    <property type="molecule type" value="Genomic_DNA"/>
</dbReference>
<sequence length="80" mass="8762">MQNSIPVAVIALNPFYRVERICKPDKTLSYPLFPSTPPLNALDVPVLGGQLFLPYPDPRVSTPLSCASTAVSRHHWGESS</sequence>
<dbReference type="Proteomes" id="UP001396334">
    <property type="component" value="Unassembled WGS sequence"/>
</dbReference>
<name>A0ABR2RJ92_9ROSI</name>
<evidence type="ECO:0000313" key="2">
    <source>
        <dbReference type="Proteomes" id="UP001396334"/>
    </source>
</evidence>
<proteinExistence type="predicted"/>
<accession>A0ABR2RJ92</accession>
<organism evidence="1 2">
    <name type="scientific">Hibiscus sabdariffa</name>
    <name type="common">roselle</name>
    <dbReference type="NCBI Taxonomy" id="183260"/>
    <lineage>
        <taxon>Eukaryota</taxon>
        <taxon>Viridiplantae</taxon>
        <taxon>Streptophyta</taxon>
        <taxon>Embryophyta</taxon>
        <taxon>Tracheophyta</taxon>
        <taxon>Spermatophyta</taxon>
        <taxon>Magnoliopsida</taxon>
        <taxon>eudicotyledons</taxon>
        <taxon>Gunneridae</taxon>
        <taxon>Pentapetalae</taxon>
        <taxon>rosids</taxon>
        <taxon>malvids</taxon>
        <taxon>Malvales</taxon>
        <taxon>Malvaceae</taxon>
        <taxon>Malvoideae</taxon>
        <taxon>Hibiscus</taxon>
    </lineage>
</organism>
<gene>
    <name evidence="1" type="ORF">V6N11_041043</name>
</gene>
<comment type="caution">
    <text evidence="1">The sequence shown here is derived from an EMBL/GenBank/DDBJ whole genome shotgun (WGS) entry which is preliminary data.</text>
</comment>
<evidence type="ECO:0000313" key="1">
    <source>
        <dbReference type="EMBL" id="KAK9013020.1"/>
    </source>
</evidence>
<keyword evidence="2" id="KW-1185">Reference proteome</keyword>
<reference evidence="1 2" key="1">
    <citation type="journal article" date="2024" name="G3 (Bethesda)">
        <title>Genome assembly of Hibiscus sabdariffa L. provides insights into metabolisms of medicinal natural products.</title>
        <authorList>
            <person name="Kim T."/>
        </authorList>
    </citation>
    <scope>NUCLEOTIDE SEQUENCE [LARGE SCALE GENOMIC DNA]</scope>
    <source>
        <strain evidence="1">TK-2024</strain>
        <tissue evidence="1">Old leaves</tissue>
    </source>
</reference>
<protein>
    <submittedName>
        <fullName evidence="1">Uncharacterized protein</fullName>
    </submittedName>
</protein>